<name>A0ABV6G7R3_9GAMM</name>
<gene>
    <name evidence="3" type="ORF">ACFFHW_16320</name>
</gene>
<comment type="caution">
    <text evidence="3">The sequence shown here is derived from an EMBL/GenBank/DDBJ whole genome shotgun (WGS) entry which is preliminary data.</text>
</comment>
<dbReference type="RefSeq" id="WP_019951168.1">
    <property type="nucleotide sequence ID" value="NZ_JBHLVX010000060.1"/>
</dbReference>
<dbReference type="InterPro" id="IPR010987">
    <property type="entry name" value="Glutathione-S-Trfase_C-like"/>
</dbReference>
<keyword evidence="4" id="KW-1185">Reference proteome</keyword>
<dbReference type="EMBL" id="JBHLVX010000060">
    <property type="protein sequence ID" value="MFC0269533.1"/>
    <property type="molecule type" value="Genomic_DNA"/>
</dbReference>
<feature type="domain" description="GST N-terminal" evidence="1">
    <location>
        <begin position="2"/>
        <end position="81"/>
    </location>
</feature>
<dbReference type="Pfam" id="PF13417">
    <property type="entry name" value="GST_N_3"/>
    <property type="match status" value="1"/>
</dbReference>
<dbReference type="Gene3D" id="3.40.30.110">
    <property type="match status" value="2"/>
</dbReference>
<dbReference type="Proteomes" id="UP001589814">
    <property type="component" value="Unassembled WGS sequence"/>
</dbReference>
<evidence type="ECO:0000259" key="2">
    <source>
        <dbReference type="PROSITE" id="PS50405"/>
    </source>
</evidence>
<organism evidence="3 4">
    <name type="scientific">Kushneria aurantia</name>
    <dbReference type="NCBI Taxonomy" id="504092"/>
    <lineage>
        <taxon>Bacteria</taxon>
        <taxon>Pseudomonadati</taxon>
        <taxon>Pseudomonadota</taxon>
        <taxon>Gammaproteobacteria</taxon>
        <taxon>Oceanospirillales</taxon>
        <taxon>Halomonadaceae</taxon>
        <taxon>Kushneria</taxon>
    </lineage>
</organism>
<dbReference type="PROSITE" id="PS50405">
    <property type="entry name" value="GST_CTER"/>
    <property type="match status" value="1"/>
</dbReference>
<evidence type="ECO:0000259" key="1">
    <source>
        <dbReference type="PROSITE" id="PS50404"/>
    </source>
</evidence>
<protein>
    <submittedName>
        <fullName evidence="3">Glutathione S-transferase family protein</fullName>
    </submittedName>
</protein>
<dbReference type="SUPFAM" id="SSF52833">
    <property type="entry name" value="Thioredoxin-like"/>
    <property type="match status" value="1"/>
</dbReference>
<evidence type="ECO:0000313" key="3">
    <source>
        <dbReference type="EMBL" id="MFC0269533.1"/>
    </source>
</evidence>
<dbReference type="InterPro" id="IPR036282">
    <property type="entry name" value="Glutathione-S-Trfase_C_sf"/>
</dbReference>
<dbReference type="InterPro" id="IPR036249">
    <property type="entry name" value="Thioredoxin-like_sf"/>
</dbReference>
<dbReference type="Pfam" id="PF13410">
    <property type="entry name" value="GST_C_2"/>
    <property type="match status" value="1"/>
</dbReference>
<dbReference type="SUPFAM" id="SSF47616">
    <property type="entry name" value="GST C-terminal domain-like"/>
    <property type="match status" value="1"/>
</dbReference>
<proteinExistence type="predicted"/>
<dbReference type="CDD" id="cd00570">
    <property type="entry name" value="GST_N_family"/>
    <property type="match status" value="1"/>
</dbReference>
<reference evidence="3 4" key="1">
    <citation type="submission" date="2024-09" db="EMBL/GenBank/DDBJ databases">
        <authorList>
            <person name="Sun Q."/>
            <person name="Mori K."/>
        </authorList>
    </citation>
    <scope>NUCLEOTIDE SEQUENCE [LARGE SCALE GENOMIC DNA]</scope>
    <source>
        <strain evidence="3 4">CCM 7415</strain>
    </source>
</reference>
<dbReference type="InterPro" id="IPR004045">
    <property type="entry name" value="Glutathione_S-Trfase_N"/>
</dbReference>
<feature type="domain" description="GST C-terminal" evidence="2">
    <location>
        <begin position="84"/>
        <end position="237"/>
    </location>
</feature>
<dbReference type="CDD" id="cd00299">
    <property type="entry name" value="GST_C_family"/>
    <property type="match status" value="1"/>
</dbReference>
<dbReference type="PROSITE" id="PS50404">
    <property type="entry name" value="GST_NTER"/>
    <property type="match status" value="1"/>
</dbReference>
<evidence type="ECO:0000313" key="4">
    <source>
        <dbReference type="Proteomes" id="UP001589814"/>
    </source>
</evidence>
<accession>A0ABV6G7R3</accession>
<sequence length="314" mass="34631">MSELLLHHFEASPYAEKVRLLLGYCSLEWASVRIPRILPKPYYLALTGGYRKTPTLQIGRDLYCDTALITRVIAARAGYTETLLPADRAVEIVALEALGDRLFLAAIPVLFRPEGRAALVEKLGEEGLAKFQADRAELFSGGSVSLPDEQLSRALWAPGLARLEAQLTPRPFLLGEMPTLADFALYHPIWYVRSNPGVAASIDGHPRLLEWFAQMSAFGRVERHELSEAHAHDVAAACTQWQPLAGEHDPSLGFDPGSTVNVHARDYGVECTSGRLVQLSRDTISLERHAEFEGSTIGPVRVHFPRDGFVIEPA</sequence>